<dbReference type="Proteomes" id="UP000515977">
    <property type="component" value="Chromosome"/>
</dbReference>
<accession>A0A7G9QW06</accession>
<dbReference type="EMBL" id="CP060711">
    <property type="protein sequence ID" value="QNN47531.1"/>
    <property type="molecule type" value="Genomic_DNA"/>
</dbReference>
<gene>
    <name evidence="2" type="ORF">H9L17_05165</name>
</gene>
<proteinExistence type="predicted"/>
<feature type="transmembrane region" description="Helical" evidence="1">
    <location>
        <begin position="48"/>
        <end position="66"/>
    </location>
</feature>
<keyword evidence="1" id="KW-0472">Membrane</keyword>
<dbReference type="AlphaFoldDB" id="A0A7G9QW06"/>
<sequence>MTKCPFCRTSLDDQAVICPGCKARKGYGYHSAYGVLTRERLEKRFVKFRLAAAGITALALVAAFVAQGQEAELTGRIIASAIILTIGFLAAAVPLAGVWVWKRRMSKGPSWWN</sequence>
<feature type="transmembrane region" description="Helical" evidence="1">
    <location>
        <begin position="78"/>
        <end position="101"/>
    </location>
</feature>
<keyword evidence="1" id="KW-0812">Transmembrane</keyword>
<reference evidence="2 3" key="1">
    <citation type="submission" date="2020-08" db="EMBL/GenBank/DDBJ databases">
        <title>Genome sequence of Thermomonas brevis KACC 16975T.</title>
        <authorList>
            <person name="Hyun D.-W."/>
            <person name="Bae J.-W."/>
        </authorList>
    </citation>
    <scope>NUCLEOTIDE SEQUENCE [LARGE SCALE GENOMIC DNA]</scope>
    <source>
        <strain evidence="2 3">KACC 16975</strain>
    </source>
</reference>
<protein>
    <submittedName>
        <fullName evidence="2">Uncharacterized protein</fullName>
    </submittedName>
</protein>
<dbReference type="KEGG" id="tbv:H9L17_05165"/>
<organism evidence="2 3">
    <name type="scientific">Thermomonas brevis</name>
    <dbReference type="NCBI Taxonomy" id="215691"/>
    <lineage>
        <taxon>Bacteria</taxon>
        <taxon>Pseudomonadati</taxon>
        <taxon>Pseudomonadota</taxon>
        <taxon>Gammaproteobacteria</taxon>
        <taxon>Lysobacterales</taxon>
        <taxon>Lysobacteraceae</taxon>
        <taxon>Thermomonas</taxon>
    </lineage>
</organism>
<evidence type="ECO:0000256" key="1">
    <source>
        <dbReference type="SAM" id="Phobius"/>
    </source>
</evidence>
<name>A0A7G9QW06_9GAMM</name>
<evidence type="ECO:0000313" key="3">
    <source>
        <dbReference type="Proteomes" id="UP000515977"/>
    </source>
</evidence>
<dbReference type="RefSeq" id="WP_187571276.1">
    <property type="nucleotide sequence ID" value="NZ_CP060711.1"/>
</dbReference>
<keyword evidence="3" id="KW-1185">Reference proteome</keyword>
<keyword evidence="1" id="KW-1133">Transmembrane helix</keyword>
<evidence type="ECO:0000313" key="2">
    <source>
        <dbReference type="EMBL" id="QNN47531.1"/>
    </source>
</evidence>